<evidence type="ECO:0000313" key="13">
    <source>
        <dbReference type="Proteomes" id="UP000072933"/>
    </source>
</evidence>
<evidence type="ECO:0000313" key="8">
    <source>
        <dbReference type="EMBL" id="MDW8634203.1"/>
    </source>
</evidence>
<dbReference type="EMBL" id="JABXEU010000013">
    <property type="protein sequence ID" value="NVH36725.1"/>
    <property type="molecule type" value="Genomic_DNA"/>
</dbReference>
<accession>A0A140EX48</accession>
<dbReference type="PANTHER" id="PTHR46558:SF11">
    <property type="entry name" value="HTH-TYPE TRANSCRIPTIONAL REGULATOR XRE"/>
    <property type="match status" value="1"/>
</dbReference>
<dbReference type="EMBL" id="FIIE01000020">
    <property type="protein sequence ID" value="CYW00780.1"/>
    <property type="molecule type" value="Genomic_DNA"/>
</dbReference>
<evidence type="ECO:0000313" key="3">
    <source>
        <dbReference type="EMBL" id="CYU26135.1"/>
    </source>
</evidence>
<dbReference type="Gene3D" id="1.10.260.40">
    <property type="entry name" value="lambda repressor-like DNA-binding domains"/>
    <property type="match status" value="1"/>
</dbReference>
<dbReference type="SMART" id="SM00530">
    <property type="entry name" value="HTH_XRE"/>
    <property type="match status" value="1"/>
</dbReference>
<name>A0A140EX48_STRSU</name>
<dbReference type="EMBL" id="FILL01000005">
    <property type="protein sequence ID" value="CYX35608.1"/>
    <property type="molecule type" value="Genomic_DNA"/>
</dbReference>
<dbReference type="PANTHER" id="PTHR46558">
    <property type="entry name" value="TRACRIPTIONAL REGULATORY PROTEIN-RELATED-RELATED"/>
    <property type="match status" value="1"/>
</dbReference>
<dbReference type="SUPFAM" id="SSF47413">
    <property type="entry name" value="lambda repressor-like DNA-binding domains"/>
    <property type="match status" value="1"/>
</dbReference>
<dbReference type="Proteomes" id="UP000072003">
    <property type="component" value="Unassembled WGS sequence"/>
</dbReference>
<dbReference type="EMBL" id="FIID01000001">
    <property type="protein sequence ID" value="CYV39624.1"/>
    <property type="molecule type" value="Genomic_DNA"/>
</dbReference>
<dbReference type="Proteomes" id="UP000072933">
    <property type="component" value="Unassembled WGS sequence"/>
</dbReference>
<dbReference type="EMBL" id="JAUTFT010000001">
    <property type="protein sequence ID" value="MDW8634203.1"/>
    <property type="molecule type" value="Genomic_DNA"/>
</dbReference>
<dbReference type="EMBL" id="FIFN01000019">
    <property type="protein sequence ID" value="CYU26135.1"/>
    <property type="molecule type" value="Genomic_DNA"/>
</dbReference>
<dbReference type="Pfam" id="PF01381">
    <property type="entry name" value="HTH_3"/>
    <property type="match status" value="1"/>
</dbReference>
<reference evidence="8" key="3">
    <citation type="submission" date="2023-07" db="EMBL/GenBank/DDBJ databases">
        <title>Characterization of virulence traits, antimicrobial resistance genes carried by mobile genetic elements and competence in Streptococcus suis strains isolated in France.</title>
        <authorList>
            <person name="Dechene-Tempier M."/>
            <person name="Marois-Crehan C."/>
            <person name="De Boisseson C."/>
            <person name="Lucas P."/>
            <person name="Bougeard S."/>
            <person name="Libante V."/>
            <person name="Payot S."/>
        </authorList>
    </citation>
    <scope>NUCLEOTIDE SEQUENCE</scope>
    <source>
        <strain evidence="8">1532</strain>
    </source>
</reference>
<proteinExistence type="predicted"/>
<evidence type="ECO:0000313" key="9">
    <source>
        <dbReference type="EMBL" id="NVH36725.1"/>
    </source>
</evidence>
<dbReference type="CDD" id="cd00093">
    <property type="entry name" value="HTH_XRE"/>
    <property type="match status" value="1"/>
</dbReference>
<evidence type="ECO:0000313" key="14">
    <source>
        <dbReference type="Proteomes" id="UP000075182"/>
    </source>
</evidence>
<evidence type="ECO:0000313" key="15">
    <source>
        <dbReference type="Proteomes" id="UP000548355"/>
    </source>
</evidence>
<dbReference type="OrthoDB" id="9805856at2"/>
<dbReference type="PROSITE" id="PS50943">
    <property type="entry name" value="HTH_CROC1"/>
    <property type="match status" value="1"/>
</dbReference>
<sequence length="66" mass="7256">MAKPKITIAELRAKNNKMSQKELASKIGVAYQTIGAWEDDITVIKGDNLLKLCEFFGVSSSDLLGR</sequence>
<dbReference type="Proteomes" id="UP000548355">
    <property type="component" value="Unassembled WGS sequence"/>
</dbReference>
<reference evidence="9 15" key="2">
    <citation type="submission" date="2020-06" db="EMBL/GenBank/DDBJ databases">
        <title>Pan-genome analysis of Streptococcus suis serotype 2 revealed genomic diversity among strains of different virulence.</title>
        <authorList>
            <person name="Guo G."/>
            <person name="Zhang W."/>
        </authorList>
    </citation>
    <scope>NUCLEOTIDE SEQUENCE [LARGE SCALE GENOMIC DNA]</scope>
    <source>
        <strain evidence="9 15">ZJ92091101</strain>
    </source>
</reference>
<evidence type="ECO:0000313" key="10">
    <source>
        <dbReference type="Proteomes" id="UP000070960"/>
    </source>
</evidence>
<evidence type="ECO:0000313" key="6">
    <source>
        <dbReference type="EMBL" id="CYX35608.1"/>
    </source>
</evidence>
<organism evidence="9 15">
    <name type="scientific">Streptococcus suis</name>
    <dbReference type="NCBI Taxonomy" id="1307"/>
    <lineage>
        <taxon>Bacteria</taxon>
        <taxon>Bacillati</taxon>
        <taxon>Bacillota</taxon>
        <taxon>Bacilli</taxon>
        <taxon>Lactobacillales</taxon>
        <taxon>Streptococcaceae</taxon>
        <taxon>Streptococcus</taxon>
    </lineage>
</organism>
<protein>
    <submittedName>
        <fullName evidence="9">Helix-turn-helix transcriptional regulator</fullName>
    </submittedName>
    <submittedName>
        <fullName evidence="3">XRE family transcriptional regulator</fullName>
    </submittedName>
</protein>
<evidence type="ECO:0000313" key="7">
    <source>
        <dbReference type="EMBL" id="CYX43901.1"/>
    </source>
</evidence>
<dbReference type="RefSeq" id="WP_002937001.1">
    <property type="nucleotide sequence ID" value="NZ_BCBZ01000002.1"/>
</dbReference>
<evidence type="ECO:0000256" key="1">
    <source>
        <dbReference type="ARBA" id="ARBA00023125"/>
    </source>
</evidence>
<dbReference type="PATRIC" id="fig|1307.1317.peg.653"/>
<dbReference type="InterPro" id="IPR010982">
    <property type="entry name" value="Lambda_DNA-bd_dom_sf"/>
</dbReference>
<dbReference type="Proteomes" id="UP000072353">
    <property type="component" value="Unassembled WGS sequence"/>
</dbReference>
<reference evidence="10 11" key="1">
    <citation type="submission" date="2016-02" db="EMBL/GenBank/DDBJ databases">
        <authorList>
            <consortium name="Pathogen Informatics"/>
        </authorList>
    </citation>
    <scope>NUCLEOTIDE SEQUENCE [LARGE SCALE GENOMIC DNA]</scope>
    <source>
        <strain evidence="3 11">LSS100</strain>
        <strain evidence="4 13">LSS8</strain>
        <strain evidence="5 10">LSS80</strain>
        <strain evidence="6 12">SS975</strain>
        <strain evidence="7 14">SS999</strain>
    </source>
</reference>
<dbReference type="Proteomes" id="UP001272448">
    <property type="component" value="Unassembled WGS sequence"/>
</dbReference>
<dbReference type="EMBL" id="FIMD01000001">
    <property type="protein sequence ID" value="CYX43901.1"/>
    <property type="molecule type" value="Genomic_DNA"/>
</dbReference>
<evidence type="ECO:0000313" key="11">
    <source>
        <dbReference type="Proteomes" id="UP000072003"/>
    </source>
</evidence>
<dbReference type="Proteomes" id="UP000070960">
    <property type="component" value="Unassembled WGS sequence"/>
</dbReference>
<evidence type="ECO:0000259" key="2">
    <source>
        <dbReference type="PROSITE" id="PS50943"/>
    </source>
</evidence>
<dbReference type="InterPro" id="IPR001387">
    <property type="entry name" value="Cro/C1-type_HTH"/>
</dbReference>
<evidence type="ECO:0000313" key="12">
    <source>
        <dbReference type="Proteomes" id="UP000072353"/>
    </source>
</evidence>
<keyword evidence="1" id="KW-0238">DNA-binding</keyword>
<feature type="domain" description="HTH cro/C1-type" evidence="2">
    <location>
        <begin position="8"/>
        <end position="63"/>
    </location>
</feature>
<gene>
    <name evidence="4" type="ORF">ERS132370_00116</name>
    <name evidence="5" type="ORF">ERS132442_01993</name>
    <name evidence="3" type="ORF">ERS132462_01680</name>
    <name evidence="6" type="ORF">ERS132521_00712</name>
    <name evidence="7" type="ORF">ERS132536_00282</name>
    <name evidence="9" type="ORF">HU146_05540</name>
    <name evidence="8" type="ORF">Q7V77_00470</name>
</gene>
<evidence type="ECO:0000313" key="5">
    <source>
        <dbReference type="EMBL" id="CYW00780.1"/>
    </source>
</evidence>
<dbReference type="GO" id="GO:0003677">
    <property type="term" value="F:DNA binding"/>
    <property type="evidence" value="ECO:0007669"/>
    <property type="project" value="UniProtKB-KW"/>
</dbReference>
<dbReference type="AlphaFoldDB" id="A0A140EX48"/>
<evidence type="ECO:0000313" key="4">
    <source>
        <dbReference type="EMBL" id="CYV39624.1"/>
    </source>
</evidence>
<dbReference type="Proteomes" id="UP000075182">
    <property type="component" value="Unassembled WGS sequence"/>
</dbReference>